<feature type="chain" id="PRO_5046951554" description="Carbohydrate esterase 2 N-terminal domain-containing protein" evidence="2">
    <location>
        <begin position="29"/>
        <end position="311"/>
    </location>
</feature>
<dbReference type="RefSeq" id="WP_377570349.1">
    <property type="nucleotide sequence ID" value="NZ_JBHTNZ010000011.1"/>
</dbReference>
<accession>A0ABW4DAV6</accession>
<feature type="region of interest" description="Disordered" evidence="1">
    <location>
        <begin position="169"/>
        <end position="233"/>
    </location>
</feature>
<dbReference type="Pfam" id="PF17996">
    <property type="entry name" value="CE2_N"/>
    <property type="match status" value="1"/>
</dbReference>
<gene>
    <name evidence="4" type="ORF">ACFQ5D_10610</name>
</gene>
<feature type="compositionally biased region" description="Low complexity" evidence="1">
    <location>
        <begin position="177"/>
        <end position="228"/>
    </location>
</feature>
<evidence type="ECO:0000256" key="1">
    <source>
        <dbReference type="SAM" id="MobiDB-lite"/>
    </source>
</evidence>
<evidence type="ECO:0000256" key="2">
    <source>
        <dbReference type="SAM" id="SignalP"/>
    </source>
</evidence>
<protein>
    <recommendedName>
        <fullName evidence="3">Carbohydrate esterase 2 N-terminal domain-containing protein</fullName>
    </recommendedName>
</protein>
<organism evidence="4 5">
    <name type="scientific">Paenibacillus farraposensis</name>
    <dbReference type="NCBI Taxonomy" id="2807095"/>
    <lineage>
        <taxon>Bacteria</taxon>
        <taxon>Bacillati</taxon>
        <taxon>Bacillota</taxon>
        <taxon>Bacilli</taxon>
        <taxon>Bacillales</taxon>
        <taxon>Paenibacillaceae</taxon>
        <taxon>Paenibacillus</taxon>
    </lineage>
</organism>
<comment type="caution">
    <text evidence="4">The sequence shown here is derived from an EMBL/GenBank/DDBJ whole genome shotgun (WGS) entry which is preliminary data.</text>
</comment>
<evidence type="ECO:0000313" key="5">
    <source>
        <dbReference type="Proteomes" id="UP001597340"/>
    </source>
</evidence>
<feature type="signal peptide" evidence="2">
    <location>
        <begin position="1"/>
        <end position="28"/>
    </location>
</feature>
<sequence length="311" mass="34644">MRIFKKIFVSALLTLMLFLSVNQSITFASSVGDTLDKAEAGWTRYNYNDANITYLGGKWFKDTSGPGTWNSPWERYGTSLKFNFTGTKLRLISTTWWSGSNSIDVFIDGVKVDNFSLEDKNKANNIKVSKIMYEKLGLAQGEHSVEFVNNTNSYIFIYSIDTDGQLKPFNLIKSGSQPGTEQPGTQQPGTQQPGTQQPGTQQPGTQQPGTQQPGTQQPGTQQPGTEQPAEPTGDRAILTVTMDNGFDKEFDLSKKELNAFIAWYDAKDAGRGPSFFAIDKHNNNKGPFSNRKDYVIFNKILTFEVSEYSTK</sequence>
<dbReference type="Proteomes" id="UP001597340">
    <property type="component" value="Unassembled WGS sequence"/>
</dbReference>
<feature type="domain" description="Carbohydrate esterase 2 N-terminal" evidence="3">
    <location>
        <begin position="77"/>
        <end position="154"/>
    </location>
</feature>
<dbReference type="EMBL" id="JBHTNZ010000011">
    <property type="protein sequence ID" value="MFD1461852.1"/>
    <property type="molecule type" value="Genomic_DNA"/>
</dbReference>
<evidence type="ECO:0000259" key="3">
    <source>
        <dbReference type="Pfam" id="PF17996"/>
    </source>
</evidence>
<proteinExistence type="predicted"/>
<keyword evidence="2" id="KW-0732">Signal</keyword>
<evidence type="ECO:0000313" key="4">
    <source>
        <dbReference type="EMBL" id="MFD1461852.1"/>
    </source>
</evidence>
<name>A0ABW4DAV6_9BACL</name>
<dbReference type="Gene3D" id="2.60.120.260">
    <property type="entry name" value="Galactose-binding domain-like"/>
    <property type="match status" value="1"/>
</dbReference>
<dbReference type="InterPro" id="IPR040794">
    <property type="entry name" value="CE2_N"/>
</dbReference>
<reference evidence="5" key="1">
    <citation type="journal article" date="2019" name="Int. J. Syst. Evol. Microbiol.">
        <title>The Global Catalogue of Microorganisms (GCM) 10K type strain sequencing project: providing services to taxonomists for standard genome sequencing and annotation.</title>
        <authorList>
            <consortium name="The Broad Institute Genomics Platform"/>
            <consortium name="The Broad Institute Genome Sequencing Center for Infectious Disease"/>
            <person name="Wu L."/>
            <person name="Ma J."/>
        </authorList>
    </citation>
    <scope>NUCLEOTIDE SEQUENCE [LARGE SCALE GENOMIC DNA]</scope>
    <source>
        <strain evidence="5">CCM 9147</strain>
    </source>
</reference>
<keyword evidence="5" id="KW-1185">Reference proteome</keyword>